<evidence type="ECO:0000259" key="18">
    <source>
        <dbReference type="Pfam" id="PF00361"/>
    </source>
</evidence>
<evidence type="ECO:0000256" key="16">
    <source>
        <dbReference type="ARBA" id="ARBA00049551"/>
    </source>
</evidence>
<feature type="transmembrane region" description="Helical" evidence="17">
    <location>
        <begin position="202"/>
        <end position="221"/>
    </location>
</feature>
<dbReference type="InterPro" id="IPR001750">
    <property type="entry name" value="ND/Mrp_TM"/>
</dbReference>
<name>A0A6C0FD78_9ECHI</name>
<feature type="transmembrane region" description="Helical" evidence="17">
    <location>
        <begin position="174"/>
        <end position="196"/>
    </location>
</feature>
<evidence type="ECO:0000256" key="7">
    <source>
        <dbReference type="ARBA" id="ARBA00022692"/>
    </source>
</evidence>
<dbReference type="Pfam" id="PF00361">
    <property type="entry name" value="Proton_antipo_M"/>
    <property type="match status" value="1"/>
</dbReference>
<proteinExistence type="inferred from homology"/>
<evidence type="ECO:0000256" key="12">
    <source>
        <dbReference type="ARBA" id="ARBA00023027"/>
    </source>
</evidence>
<organism evidence="19">
    <name type="scientific">Ophiarachnella gorgonia</name>
    <dbReference type="NCBI Taxonomy" id="1365872"/>
    <lineage>
        <taxon>Eukaryota</taxon>
        <taxon>Metazoa</taxon>
        <taxon>Echinodermata</taxon>
        <taxon>Eleutherozoa</taxon>
        <taxon>Asterozoa</taxon>
        <taxon>Ophiuroidea</taxon>
        <taxon>Myophiuroidea</taxon>
        <taxon>Metophiurida</taxon>
        <taxon>Ophintegrida</taxon>
        <taxon>Amphilepidida</taxon>
        <taxon>Ophiurina</taxon>
        <taxon>Ophiodermatina</taxon>
        <taxon>Ophiodermatidae</taxon>
        <taxon>Ophiarachnella</taxon>
    </lineage>
</organism>
<feature type="transmembrane region" description="Helical" evidence="17">
    <location>
        <begin position="318"/>
        <end position="344"/>
    </location>
</feature>
<evidence type="ECO:0000256" key="3">
    <source>
        <dbReference type="ARBA" id="ARBA00012944"/>
    </source>
</evidence>
<keyword evidence="9 17" id="KW-1278">Translocase</keyword>
<keyword evidence="15 17" id="KW-0472">Membrane</keyword>
<evidence type="ECO:0000256" key="1">
    <source>
        <dbReference type="ARBA" id="ARBA00004448"/>
    </source>
</evidence>
<evidence type="ECO:0000256" key="13">
    <source>
        <dbReference type="ARBA" id="ARBA00023075"/>
    </source>
</evidence>
<feature type="transmembrane region" description="Helical" evidence="17">
    <location>
        <begin position="51"/>
        <end position="71"/>
    </location>
</feature>
<evidence type="ECO:0000256" key="9">
    <source>
        <dbReference type="ARBA" id="ARBA00022967"/>
    </source>
</evidence>
<dbReference type="InterPro" id="IPR050175">
    <property type="entry name" value="Complex_I_Subunit_2"/>
</dbReference>
<evidence type="ECO:0000256" key="4">
    <source>
        <dbReference type="ARBA" id="ARBA00021008"/>
    </source>
</evidence>
<dbReference type="AlphaFoldDB" id="A0A6C0FD78"/>
<dbReference type="EC" id="7.1.1.2" evidence="3 17"/>
<evidence type="ECO:0000256" key="6">
    <source>
        <dbReference type="ARBA" id="ARBA00022660"/>
    </source>
</evidence>
<evidence type="ECO:0000313" key="19">
    <source>
        <dbReference type="EMBL" id="QHT54258.1"/>
    </source>
</evidence>
<dbReference type="GO" id="GO:0006120">
    <property type="term" value="P:mitochondrial electron transport, NADH to ubiquinone"/>
    <property type="evidence" value="ECO:0007669"/>
    <property type="project" value="InterPro"/>
</dbReference>
<keyword evidence="12 17" id="KW-0520">NAD</keyword>
<feature type="transmembrane region" description="Helical" evidence="17">
    <location>
        <begin position="91"/>
        <end position="112"/>
    </location>
</feature>
<comment type="catalytic activity">
    <reaction evidence="16 17">
        <text>a ubiquinone + NADH + 5 H(+)(in) = a ubiquinol + NAD(+) + 4 H(+)(out)</text>
        <dbReference type="Rhea" id="RHEA:29091"/>
        <dbReference type="Rhea" id="RHEA-COMP:9565"/>
        <dbReference type="Rhea" id="RHEA-COMP:9566"/>
        <dbReference type="ChEBI" id="CHEBI:15378"/>
        <dbReference type="ChEBI" id="CHEBI:16389"/>
        <dbReference type="ChEBI" id="CHEBI:17976"/>
        <dbReference type="ChEBI" id="CHEBI:57540"/>
        <dbReference type="ChEBI" id="CHEBI:57945"/>
        <dbReference type="EC" id="7.1.1.2"/>
    </reaction>
</comment>
<protein>
    <recommendedName>
        <fullName evidence="4 17">NADH-ubiquinone oxidoreductase chain 2</fullName>
        <ecNumber evidence="3 17">7.1.1.2</ecNumber>
    </recommendedName>
</protein>
<keyword evidence="5" id="KW-0813">Transport</keyword>
<feature type="transmembrane region" description="Helical" evidence="17">
    <location>
        <begin position="119"/>
        <end position="139"/>
    </location>
</feature>
<dbReference type="RefSeq" id="YP_009732651.1">
    <property type="nucleotide sequence ID" value="NC_046053.1"/>
</dbReference>
<comment type="function">
    <text evidence="17">Core subunit of the mitochondrial membrane respiratory chain NADH dehydrogenase (Complex I) which catalyzes electron transfer from NADH through the respiratory chain, using ubiquinone as an electron acceptor. Essential for the catalytic activity and assembly of complex I.</text>
</comment>
<feature type="transmembrane region" description="Helical" evidence="17">
    <location>
        <begin position="6"/>
        <end position="39"/>
    </location>
</feature>
<evidence type="ECO:0000256" key="15">
    <source>
        <dbReference type="ARBA" id="ARBA00023136"/>
    </source>
</evidence>
<dbReference type="PANTHER" id="PTHR46552">
    <property type="entry name" value="NADH-UBIQUINONE OXIDOREDUCTASE CHAIN 2"/>
    <property type="match status" value="1"/>
</dbReference>
<feature type="domain" description="NADH:quinone oxidoreductase/Mrp antiporter transmembrane" evidence="18">
    <location>
        <begin position="18"/>
        <end position="280"/>
    </location>
</feature>
<dbReference type="PRINTS" id="PR01436">
    <property type="entry name" value="NADHDHGNASE2"/>
</dbReference>
<evidence type="ECO:0000256" key="10">
    <source>
        <dbReference type="ARBA" id="ARBA00022982"/>
    </source>
</evidence>
<gene>
    <name evidence="19" type="primary">ND2</name>
</gene>
<evidence type="ECO:0000256" key="5">
    <source>
        <dbReference type="ARBA" id="ARBA00022448"/>
    </source>
</evidence>
<evidence type="ECO:0000256" key="11">
    <source>
        <dbReference type="ARBA" id="ARBA00022989"/>
    </source>
</evidence>
<evidence type="ECO:0000256" key="8">
    <source>
        <dbReference type="ARBA" id="ARBA00022792"/>
    </source>
</evidence>
<accession>A0A6C0FD78</accession>
<reference evidence="19" key="1">
    <citation type="journal article" date="2019" name="Mar. Biol. Res.">
        <title>Mitochondrial gene rearrangement and phylogenetic relationships in the Amphilepidida and Ophiacanthida (Echinodermata, Ophiuroidea).</title>
        <authorList>
            <person name="Lee T."/>
            <person name="Bae Y.J."/>
            <person name="Shin S."/>
        </authorList>
    </citation>
    <scope>NUCLEOTIDE SEQUENCE</scope>
</reference>
<feature type="transmembrane region" description="Helical" evidence="17">
    <location>
        <begin position="233"/>
        <end position="258"/>
    </location>
</feature>
<comment type="subcellular location">
    <subcellularLocation>
        <location evidence="1 17">Mitochondrion inner membrane</location>
        <topology evidence="1 17">Multi-pass membrane protein</topology>
    </subcellularLocation>
</comment>
<geneLocation type="mitochondrion" evidence="19"/>
<keyword evidence="7 17" id="KW-0812">Transmembrane</keyword>
<keyword evidence="11 17" id="KW-1133">Transmembrane helix</keyword>
<comment type="similarity">
    <text evidence="2 17">Belongs to the complex I subunit 2 family.</text>
</comment>
<dbReference type="CTD" id="4536"/>
<evidence type="ECO:0000256" key="2">
    <source>
        <dbReference type="ARBA" id="ARBA00007012"/>
    </source>
</evidence>
<keyword evidence="14 17" id="KW-0496">Mitochondrion</keyword>
<dbReference type="GO" id="GO:0008137">
    <property type="term" value="F:NADH dehydrogenase (ubiquinone) activity"/>
    <property type="evidence" value="ECO:0007669"/>
    <property type="project" value="UniProtKB-EC"/>
</dbReference>
<dbReference type="GO" id="GO:0005743">
    <property type="term" value="C:mitochondrial inner membrane"/>
    <property type="evidence" value="ECO:0007669"/>
    <property type="project" value="UniProtKB-SubCell"/>
</dbReference>
<feature type="transmembrane region" description="Helical" evidence="17">
    <location>
        <begin position="145"/>
        <end position="167"/>
    </location>
</feature>
<keyword evidence="10 17" id="KW-0249">Electron transport</keyword>
<keyword evidence="6 17" id="KW-0679">Respiratory chain</keyword>
<keyword evidence="13 17" id="KW-0830">Ubiquinone</keyword>
<feature type="transmembrane region" description="Helical" evidence="17">
    <location>
        <begin position="270"/>
        <end position="297"/>
    </location>
</feature>
<evidence type="ECO:0000256" key="17">
    <source>
        <dbReference type="RuleBase" id="RU003403"/>
    </source>
</evidence>
<evidence type="ECO:0000256" key="14">
    <source>
        <dbReference type="ARBA" id="ARBA00023128"/>
    </source>
</evidence>
<sequence length="345" mass="39204">MVVYNVYLFFSIFLVFFSSNWFFIWVCLELSTLSLVVLLSYYRTPRSTEATVKYFIVQAVAGVVLLLGILVRCFSLNVGFSLFESYSGFSYMLILTGLFVKIAVVPNPFWFVDVVGGLSLVRGFYVVVVSKIVPVYLYSLVVSDLFYWVFVLVGLSSSFFGTVFGVNQTSLRKIISLSSVSHLGWMVVSFSVLSFYECFFVFLLYVVMVLPLFVVGHYWVVNNVGKVGNLYHNFFVVLVLLVSLLSLAGFPPLIGFFYKWVMFFGLVMSGSYLVSGVLVMFSLVSLYFYLLVCYNLYGLYLPNLKYNVFDSYFLSVKGLLLVVSSFIVVVVFIFYVGPVFVFLFV</sequence>
<dbReference type="PANTHER" id="PTHR46552:SF1">
    <property type="entry name" value="NADH-UBIQUINONE OXIDOREDUCTASE CHAIN 2"/>
    <property type="match status" value="1"/>
</dbReference>
<dbReference type="GeneID" id="44152933"/>
<dbReference type="EMBL" id="MK343097">
    <property type="protein sequence ID" value="QHT54258.1"/>
    <property type="molecule type" value="Genomic_DNA"/>
</dbReference>
<dbReference type="InterPro" id="IPR003917">
    <property type="entry name" value="NADH_UbQ_OxRdtase_chain2"/>
</dbReference>
<keyword evidence="8 17" id="KW-0999">Mitochondrion inner membrane</keyword>